<evidence type="ECO:0000313" key="3">
    <source>
        <dbReference type="Proteomes" id="UP000268051"/>
    </source>
</evidence>
<feature type="transmembrane region" description="Helical" evidence="1">
    <location>
        <begin position="122"/>
        <end position="143"/>
    </location>
</feature>
<accession>A0A3N2RNH8</accession>
<proteinExistence type="predicted"/>
<keyword evidence="1" id="KW-0472">Membrane</keyword>
<comment type="caution">
    <text evidence="2">The sequence shown here is derived from an EMBL/GenBank/DDBJ whole genome shotgun (WGS) entry which is preliminary data.</text>
</comment>
<reference evidence="2 3" key="1">
    <citation type="submission" date="2018-10" db="EMBL/GenBank/DDBJ databases">
        <title>Horizontal transference of carbapenem resistance between Klebsiella pneumoniae and Kluyvera ascorbata during abdominal infection: a case report.</title>
        <authorList>
            <person name="Raro O.H.F."/>
            <person name="Lima-Morales D."/>
            <person name="Barth A.L."/>
            <person name="Paim T.G.S."/>
            <person name="Mott M.P."/>
            <person name="Riche C.V.W."/>
            <person name="Teixeira U.F."/>
            <person name="Waechter F."/>
            <person name="Dias C.A.G."/>
        </authorList>
    </citation>
    <scope>NUCLEOTIDE SEQUENCE [LARGE SCALE GENOMIC DNA]</scope>
    <source>
        <strain evidence="2 3">OT2</strain>
    </source>
</reference>
<name>A0A3N2RNH8_9ENTR</name>
<keyword evidence="1" id="KW-1133">Transmembrane helix</keyword>
<feature type="transmembrane region" description="Helical" evidence="1">
    <location>
        <begin position="21"/>
        <end position="41"/>
    </location>
</feature>
<organism evidence="2 3">
    <name type="scientific">Kluyvera ascorbata</name>
    <dbReference type="NCBI Taxonomy" id="51288"/>
    <lineage>
        <taxon>Bacteria</taxon>
        <taxon>Pseudomonadati</taxon>
        <taxon>Pseudomonadota</taxon>
        <taxon>Gammaproteobacteria</taxon>
        <taxon>Enterobacterales</taxon>
        <taxon>Enterobacteriaceae</taxon>
        <taxon>Kluyvera</taxon>
    </lineage>
</organism>
<evidence type="ECO:0000313" key="2">
    <source>
        <dbReference type="EMBL" id="ROU09020.1"/>
    </source>
</evidence>
<keyword evidence="1" id="KW-0812">Transmembrane</keyword>
<sequence>MLLYMWGEFFTGWKKSKITRLRAFCYQVLILSLQLFIAFLSAKTMNLSAMGEISVWIAMSMFSLLAALLVATVYCSMLIMTKRIRDLGFKYCFIITIFTFSANFCALKLRDFQSSQLMNHDFLHILNYVFYVLTIIWNLYIMVGKSK</sequence>
<dbReference type="Proteomes" id="UP000268051">
    <property type="component" value="Unassembled WGS sequence"/>
</dbReference>
<evidence type="ECO:0000256" key="1">
    <source>
        <dbReference type="SAM" id="Phobius"/>
    </source>
</evidence>
<dbReference type="EMBL" id="RHFN01000063">
    <property type="protein sequence ID" value="ROU09020.1"/>
    <property type="molecule type" value="Genomic_DNA"/>
</dbReference>
<protein>
    <submittedName>
        <fullName evidence="2">Uncharacterized protein</fullName>
    </submittedName>
</protein>
<feature type="transmembrane region" description="Helical" evidence="1">
    <location>
        <begin position="91"/>
        <end position="110"/>
    </location>
</feature>
<dbReference type="AlphaFoldDB" id="A0A3N2RNH8"/>
<gene>
    <name evidence="2" type="ORF">EB837_25770</name>
</gene>
<feature type="transmembrane region" description="Helical" evidence="1">
    <location>
        <begin position="53"/>
        <end position="79"/>
    </location>
</feature>
<dbReference type="RefSeq" id="WP_123652863.1">
    <property type="nucleotide sequence ID" value="NZ_RHFN01000063.1"/>
</dbReference>